<dbReference type="SUPFAM" id="SSF81891">
    <property type="entry name" value="Poly A polymerase C-terminal region-like"/>
    <property type="match status" value="1"/>
</dbReference>
<evidence type="ECO:0000256" key="1">
    <source>
        <dbReference type="ARBA" id="ARBA00001946"/>
    </source>
</evidence>
<dbReference type="AlphaFoldDB" id="A0A059XWZ5"/>
<keyword evidence="10 11" id="KW-0694">RNA-binding</keyword>
<dbReference type="PANTHER" id="PTHR47788">
    <property type="entry name" value="POLYA POLYMERASE"/>
    <property type="match status" value="1"/>
</dbReference>
<keyword evidence="4 11" id="KW-0808">Transferase</keyword>
<evidence type="ECO:0000256" key="9">
    <source>
        <dbReference type="ARBA" id="ARBA00022842"/>
    </source>
</evidence>
<keyword evidence="6" id="KW-0548">Nucleotidyltransferase</keyword>
<name>A0A059XWZ5_9BACT</name>
<dbReference type="GO" id="GO:0008033">
    <property type="term" value="P:tRNA processing"/>
    <property type="evidence" value="ECO:0007669"/>
    <property type="project" value="UniProtKB-KW"/>
</dbReference>
<dbReference type="Gene3D" id="1.10.3090.10">
    <property type="entry name" value="cca-adding enzyme, domain 2"/>
    <property type="match status" value="1"/>
</dbReference>
<evidence type="ECO:0000256" key="2">
    <source>
        <dbReference type="ARBA" id="ARBA00007265"/>
    </source>
</evidence>
<dbReference type="Gene3D" id="3.30.460.10">
    <property type="entry name" value="Beta Polymerase, domain 2"/>
    <property type="match status" value="1"/>
</dbReference>
<sequence length="426" mass="49365">MRIPLSGMPFWRSFFRRIPRLPGRKAYVVGGWVRDMLMLRRPTRPEIDLALEGDAVQWGEAIAESFGVRIGRVSEFRTCKIDVLHDKVPVRIDIASCRTDDYPVPGGMPVVTPSSIYEDLYRRDFSVNAMAFPLEEPFQNSFLLMDPVGGYEDLVRKELRILSPASFEDDPVRIFRLFRFQERLGFTPDLRTSRALESARLNGTFLRSSKSRLWDEIQAAIREESRCAIVFRWLLEKPWENALPSLKMSSPRRKRVFAWDRLTVHESVFSPLGRFWREMLLLLALFYGLPRQECDRGLRLLGVPEKRARVLRESLFPVPSENGREKTAQSDILPNLSPQMIFLNLVRGGPETFASFEKALADRDQQPLGEMSLTGRDLIKEGIEPSPEMGNLLIEIRELREKGILNSRQEELDWVRAWVRSRRQKS</sequence>
<keyword evidence="5" id="KW-0819">tRNA processing</keyword>
<evidence type="ECO:0000313" key="14">
    <source>
        <dbReference type="Proteomes" id="UP000027059"/>
    </source>
</evidence>
<dbReference type="KEGG" id="lfp:Y981_04960"/>
<dbReference type="OrthoDB" id="9805698at2"/>
<evidence type="ECO:0000256" key="10">
    <source>
        <dbReference type="ARBA" id="ARBA00022884"/>
    </source>
</evidence>
<keyword evidence="9" id="KW-0460">Magnesium</keyword>
<evidence type="ECO:0000256" key="11">
    <source>
        <dbReference type="RuleBase" id="RU003953"/>
    </source>
</evidence>
<dbReference type="Proteomes" id="UP000027059">
    <property type="component" value="Chromosome"/>
</dbReference>
<dbReference type="CDD" id="cd05398">
    <property type="entry name" value="NT_ClassII-CCAase"/>
    <property type="match status" value="1"/>
</dbReference>
<comment type="similarity">
    <text evidence="2 11">Belongs to the tRNA nucleotidyltransferase/poly(A) polymerase family.</text>
</comment>
<evidence type="ECO:0000256" key="5">
    <source>
        <dbReference type="ARBA" id="ARBA00022694"/>
    </source>
</evidence>
<evidence type="ECO:0000259" key="12">
    <source>
        <dbReference type="Pfam" id="PF01743"/>
    </source>
</evidence>
<keyword evidence="3" id="KW-0820">tRNA-binding</keyword>
<dbReference type="EMBL" id="CP007243">
    <property type="protein sequence ID" value="AIA31640.1"/>
    <property type="molecule type" value="Genomic_DNA"/>
</dbReference>
<organism evidence="13 14">
    <name type="scientific">Leptospirillum ferriphilum YSK</name>
    <dbReference type="NCBI Taxonomy" id="1441628"/>
    <lineage>
        <taxon>Bacteria</taxon>
        <taxon>Pseudomonadati</taxon>
        <taxon>Nitrospirota</taxon>
        <taxon>Nitrospiria</taxon>
        <taxon>Nitrospirales</taxon>
        <taxon>Nitrospiraceae</taxon>
        <taxon>Leptospirillum</taxon>
    </lineage>
</organism>
<reference evidence="13 14" key="2">
    <citation type="journal article" date="2015" name="Biomed. Res. Int.">
        <title>Effects of Arsenite Resistance on the Growth and Functional Gene Expression of Leptospirillum ferriphilum and Acidithiobacillus thiooxidans in Pure Culture and Coculture.</title>
        <authorList>
            <person name="Jiang H."/>
            <person name="Liang Y."/>
            <person name="Yin H."/>
            <person name="Xiao Y."/>
            <person name="Guo X."/>
            <person name="Xu Y."/>
            <person name="Hu Q."/>
            <person name="Liu H."/>
            <person name="Liu X."/>
        </authorList>
    </citation>
    <scope>NUCLEOTIDE SEQUENCE [LARGE SCALE GENOMIC DNA]</scope>
    <source>
        <strain evidence="13 14">YSK</strain>
    </source>
</reference>
<dbReference type="SUPFAM" id="SSF81301">
    <property type="entry name" value="Nucleotidyltransferase"/>
    <property type="match status" value="1"/>
</dbReference>
<dbReference type="HOGENOM" id="CLU_015961_5_1_0"/>
<dbReference type="GO" id="GO:0046872">
    <property type="term" value="F:metal ion binding"/>
    <property type="evidence" value="ECO:0007669"/>
    <property type="project" value="UniProtKB-KW"/>
</dbReference>
<keyword evidence="7" id="KW-0479">Metal-binding</keyword>
<comment type="cofactor">
    <cofactor evidence="1">
        <name>Mg(2+)</name>
        <dbReference type="ChEBI" id="CHEBI:18420"/>
    </cofactor>
</comment>
<dbReference type="Pfam" id="PF01743">
    <property type="entry name" value="PolyA_pol"/>
    <property type="match status" value="1"/>
</dbReference>
<evidence type="ECO:0000256" key="3">
    <source>
        <dbReference type="ARBA" id="ARBA00022555"/>
    </source>
</evidence>
<proteinExistence type="inferred from homology"/>
<dbReference type="GO" id="GO:0000166">
    <property type="term" value="F:nucleotide binding"/>
    <property type="evidence" value="ECO:0007669"/>
    <property type="project" value="UniProtKB-KW"/>
</dbReference>
<dbReference type="GO" id="GO:0000049">
    <property type="term" value="F:tRNA binding"/>
    <property type="evidence" value="ECO:0007669"/>
    <property type="project" value="UniProtKB-KW"/>
</dbReference>
<protein>
    <recommendedName>
        <fullName evidence="12">Poly A polymerase head domain-containing protein</fullName>
    </recommendedName>
</protein>
<evidence type="ECO:0000256" key="6">
    <source>
        <dbReference type="ARBA" id="ARBA00022695"/>
    </source>
</evidence>
<evidence type="ECO:0000313" key="13">
    <source>
        <dbReference type="EMBL" id="AIA31640.1"/>
    </source>
</evidence>
<evidence type="ECO:0000256" key="4">
    <source>
        <dbReference type="ARBA" id="ARBA00022679"/>
    </source>
</evidence>
<dbReference type="RefSeq" id="WP_038505047.1">
    <property type="nucleotide sequence ID" value="NZ_CP007243.1"/>
</dbReference>
<dbReference type="PANTHER" id="PTHR47788:SF1">
    <property type="entry name" value="A-ADDING TRNA NUCLEOTIDYLTRANSFERASE"/>
    <property type="match status" value="1"/>
</dbReference>
<dbReference type="InterPro" id="IPR052390">
    <property type="entry name" value="tRNA_nt/polyA_polymerase"/>
</dbReference>
<evidence type="ECO:0000256" key="7">
    <source>
        <dbReference type="ARBA" id="ARBA00022723"/>
    </source>
</evidence>
<feature type="domain" description="Poly A polymerase head" evidence="12">
    <location>
        <begin position="26"/>
        <end position="160"/>
    </location>
</feature>
<keyword evidence="8" id="KW-0547">Nucleotide-binding</keyword>
<dbReference type="InterPro" id="IPR043519">
    <property type="entry name" value="NT_sf"/>
</dbReference>
<dbReference type="InterPro" id="IPR002646">
    <property type="entry name" value="PolA_pol_head_dom"/>
</dbReference>
<dbReference type="GO" id="GO:0016779">
    <property type="term" value="F:nucleotidyltransferase activity"/>
    <property type="evidence" value="ECO:0007669"/>
    <property type="project" value="UniProtKB-KW"/>
</dbReference>
<gene>
    <name evidence="13" type="ORF">Y981_04960</name>
</gene>
<evidence type="ECO:0000256" key="8">
    <source>
        <dbReference type="ARBA" id="ARBA00022741"/>
    </source>
</evidence>
<accession>A0A059XWZ5</accession>
<keyword evidence="14" id="KW-1185">Reference proteome</keyword>
<reference evidence="14" key="1">
    <citation type="submission" date="2014-02" db="EMBL/GenBank/DDBJ databases">
        <title>Complete genome sequence and comparative genomic analysis of the nitrogen-fixing bacterium Leptospirillum ferriphilum YSK.</title>
        <authorList>
            <person name="Guo X."/>
            <person name="Yin H."/>
            <person name="Liang Y."/>
            <person name="Hu Q."/>
            <person name="Ma L."/>
            <person name="Xiao Y."/>
            <person name="Zhang X."/>
            <person name="Qiu G."/>
            <person name="Liu X."/>
        </authorList>
    </citation>
    <scope>NUCLEOTIDE SEQUENCE [LARGE SCALE GENOMIC DNA]</scope>
    <source>
        <strain evidence="14">YSK</strain>
    </source>
</reference>